<organism evidence="1">
    <name type="scientific">Tetraselmis sp. GSL018</name>
    <dbReference type="NCBI Taxonomy" id="582737"/>
    <lineage>
        <taxon>Eukaryota</taxon>
        <taxon>Viridiplantae</taxon>
        <taxon>Chlorophyta</taxon>
        <taxon>core chlorophytes</taxon>
        <taxon>Chlorodendrophyceae</taxon>
        <taxon>Chlorodendrales</taxon>
        <taxon>Chlorodendraceae</taxon>
        <taxon>Tetraselmis</taxon>
    </lineage>
</organism>
<dbReference type="EMBL" id="GBEZ01006486">
    <property type="protein sequence ID" value="JAC78918.1"/>
    <property type="molecule type" value="Transcribed_RNA"/>
</dbReference>
<dbReference type="AlphaFoldDB" id="A0A061S3T6"/>
<reference evidence="1" key="1">
    <citation type="submission" date="2014-05" db="EMBL/GenBank/DDBJ databases">
        <title>The transcriptome of the halophilic microalga Tetraselmis sp. GSL018 isolated from the Great Salt Lake, Utah.</title>
        <authorList>
            <person name="Jinkerson R.E."/>
            <person name="D'Adamo S."/>
            <person name="Posewitz M.C."/>
        </authorList>
    </citation>
    <scope>NUCLEOTIDE SEQUENCE</scope>
    <source>
        <strain evidence="1">GSL018</strain>
    </source>
</reference>
<sequence length="104" mass="11568">KPIVPVPNANNSLQRAQSMSVAAQPSHFVYQHLARHLTTRVYNTGSKGRRNTGSIAQGFLRQMWPLQIFTELREGGRREAEAAKRGHLQVDNTTVNTAALQNGF</sequence>
<gene>
    <name evidence="1" type="ORF">TSPGSL018_13993</name>
</gene>
<evidence type="ECO:0000313" key="1">
    <source>
        <dbReference type="EMBL" id="JAC78918.1"/>
    </source>
</evidence>
<proteinExistence type="predicted"/>
<protein>
    <submittedName>
        <fullName evidence="1">Uncharacterized protein</fullName>
    </submittedName>
</protein>
<name>A0A061S3T6_9CHLO</name>
<feature type="non-terminal residue" evidence="1">
    <location>
        <position position="1"/>
    </location>
</feature>
<accession>A0A061S3T6</accession>